<evidence type="ECO:0000256" key="9">
    <source>
        <dbReference type="ARBA" id="ARBA00023242"/>
    </source>
</evidence>
<evidence type="ECO:0000259" key="12">
    <source>
        <dbReference type="PROSITE" id="PS50157"/>
    </source>
</evidence>
<proteinExistence type="inferred from homology"/>
<dbReference type="GO" id="GO:0008270">
    <property type="term" value="F:zinc ion binding"/>
    <property type="evidence" value="ECO:0007669"/>
    <property type="project" value="UniProtKB-KW"/>
</dbReference>
<dbReference type="FunFam" id="3.30.160.60:FF:000110">
    <property type="entry name" value="Zinc finger protein-like"/>
    <property type="match status" value="1"/>
</dbReference>
<organism evidence="13 14">
    <name type="scientific">Perca flavescens</name>
    <name type="common">American yellow perch</name>
    <name type="synonym">Morone flavescens</name>
    <dbReference type="NCBI Taxonomy" id="8167"/>
    <lineage>
        <taxon>Eukaryota</taxon>
        <taxon>Metazoa</taxon>
        <taxon>Chordata</taxon>
        <taxon>Craniata</taxon>
        <taxon>Vertebrata</taxon>
        <taxon>Euteleostomi</taxon>
        <taxon>Actinopterygii</taxon>
        <taxon>Neopterygii</taxon>
        <taxon>Teleostei</taxon>
        <taxon>Neoteleostei</taxon>
        <taxon>Acanthomorphata</taxon>
        <taxon>Eupercaria</taxon>
        <taxon>Perciformes</taxon>
        <taxon>Percoidei</taxon>
        <taxon>Percidae</taxon>
        <taxon>Percinae</taxon>
        <taxon>Perca</taxon>
    </lineage>
</organism>
<evidence type="ECO:0000313" key="13">
    <source>
        <dbReference type="EMBL" id="TDG98443.1"/>
    </source>
</evidence>
<accession>A0A484CBI8</accession>
<dbReference type="GO" id="GO:0005634">
    <property type="term" value="C:nucleus"/>
    <property type="evidence" value="ECO:0007669"/>
    <property type="project" value="UniProtKB-SubCell"/>
</dbReference>
<protein>
    <recommendedName>
        <fullName evidence="12">C2H2-type domain-containing protein</fullName>
    </recommendedName>
</protein>
<feature type="domain" description="C2H2-type" evidence="12">
    <location>
        <begin position="202"/>
        <end position="229"/>
    </location>
</feature>
<keyword evidence="6" id="KW-0862">Zinc</keyword>
<dbReference type="PANTHER" id="PTHR23226">
    <property type="entry name" value="ZINC FINGER AND SCAN DOMAIN-CONTAINING"/>
    <property type="match status" value="1"/>
</dbReference>
<dbReference type="Gene3D" id="3.30.160.60">
    <property type="entry name" value="Classic Zinc Finger"/>
    <property type="match status" value="5"/>
</dbReference>
<keyword evidence="4" id="KW-0677">Repeat</keyword>
<evidence type="ECO:0000256" key="1">
    <source>
        <dbReference type="ARBA" id="ARBA00004123"/>
    </source>
</evidence>
<dbReference type="SUPFAM" id="SSF57667">
    <property type="entry name" value="beta-beta-alpha zinc fingers"/>
    <property type="match status" value="3"/>
</dbReference>
<feature type="domain" description="C2H2-type" evidence="12">
    <location>
        <begin position="436"/>
        <end position="463"/>
    </location>
</feature>
<keyword evidence="7" id="KW-0805">Transcription regulation</keyword>
<dbReference type="FunFam" id="3.30.160.60:FF:000056">
    <property type="entry name" value="Zinc finger and SCAN domain-containing 20"/>
    <property type="match status" value="1"/>
</dbReference>
<feature type="region of interest" description="Disordered" evidence="11">
    <location>
        <begin position="113"/>
        <end position="146"/>
    </location>
</feature>
<sequence>MSTSQTLTPLDSGGREHLSMVKAVKMELLRALVSERLSAAAEEIFKLVERTITEYEKEMSRSKWVVDSHRRLLDVAKSHNEDSFQMPASVVKLQSGQQQTSASVNVSVCWAEPENTTSEPTEDRPNTDSTHPDPSPASENNQSGQEIPIDIEDDDVKQECDVNMPLNIVKVEKSPVCLSGFSSTKTTVRHIKKHPEDNLSLYQCQFCDLYFCHKSEFVSHTRTHNGAKPYTCHNCEKSFGERHSLLIHRQKHTEEKPHLGFSPKVEAETDLRSVTPASKIEEQACRQEDSGINIFPRTVTPYDKSEFDQESLQPLCLYQIQTVADIDKDSSAAVTVGHIKAEPAGADAGVSDGATYDQLLLSVSPSEQGDGKTEPKHLNINGILKSGPSGKFTELIVHFEAGTAQKPYKCRRCTKCFSSTKTLLRHARTHTEDKAYQCHFCGRNFCQKSDLVNHTRIHTGERPYQCQECHKSFAQKGNLVVHMRKHARDKLYQCQESSRSFSQRSSFDCRR</sequence>
<dbReference type="GO" id="GO:0000978">
    <property type="term" value="F:RNA polymerase II cis-regulatory region sequence-specific DNA binding"/>
    <property type="evidence" value="ECO:0007669"/>
    <property type="project" value="TreeGrafter"/>
</dbReference>
<dbReference type="AlphaFoldDB" id="A0A484CBI8"/>
<keyword evidence="8" id="KW-0804">Transcription</keyword>
<keyword evidence="9" id="KW-0539">Nucleus</keyword>
<feature type="domain" description="C2H2-type" evidence="12">
    <location>
        <begin position="464"/>
        <end position="491"/>
    </location>
</feature>
<dbReference type="STRING" id="8167.A0A484CBI8"/>
<evidence type="ECO:0000256" key="6">
    <source>
        <dbReference type="ARBA" id="ARBA00022833"/>
    </source>
</evidence>
<evidence type="ECO:0000313" key="14">
    <source>
        <dbReference type="Proteomes" id="UP000295070"/>
    </source>
</evidence>
<comment type="subcellular location">
    <subcellularLocation>
        <location evidence="1">Nucleus</location>
    </subcellularLocation>
</comment>
<evidence type="ECO:0000256" key="11">
    <source>
        <dbReference type="SAM" id="MobiDB-lite"/>
    </source>
</evidence>
<keyword evidence="5 10" id="KW-0863">Zinc-finger</keyword>
<dbReference type="PROSITE" id="PS00028">
    <property type="entry name" value="ZINC_FINGER_C2H2_1"/>
    <property type="match status" value="5"/>
</dbReference>
<name>A0A484CBI8_PERFV</name>
<dbReference type="PANTHER" id="PTHR23226:SF416">
    <property type="entry name" value="FI01424P"/>
    <property type="match status" value="1"/>
</dbReference>
<evidence type="ECO:0000256" key="3">
    <source>
        <dbReference type="ARBA" id="ARBA00022723"/>
    </source>
</evidence>
<keyword evidence="14" id="KW-1185">Reference proteome</keyword>
<dbReference type="EMBL" id="SCKG01000021">
    <property type="protein sequence ID" value="TDG98443.1"/>
    <property type="molecule type" value="Genomic_DNA"/>
</dbReference>
<feature type="domain" description="C2H2-type" evidence="12">
    <location>
        <begin position="230"/>
        <end position="257"/>
    </location>
</feature>
<evidence type="ECO:0000256" key="10">
    <source>
        <dbReference type="PROSITE-ProRule" id="PRU00042"/>
    </source>
</evidence>
<keyword evidence="3" id="KW-0479">Metal-binding</keyword>
<evidence type="ECO:0000256" key="2">
    <source>
        <dbReference type="ARBA" id="ARBA00006991"/>
    </source>
</evidence>
<comment type="similarity">
    <text evidence="2">Belongs to the krueppel C2H2-type zinc-finger protein family.</text>
</comment>
<dbReference type="GO" id="GO:0000981">
    <property type="term" value="F:DNA-binding transcription factor activity, RNA polymerase II-specific"/>
    <property type="evidence" value="ECO:0007669"/>
    <property type="project" value="TreeGrafter"/>
</dbReference>
<dbReference type="InterPro" id="IPR013087">
    <property type="entry name" value="Znf_C2H2_type"/>
</dbReference>
<dbReference type="FunFam" id="3.30.160.60:FF:000446">
    <property type="entry name" value="Zinc finger protein"/>
    <property type="match status" value="1"/>
</dbReference>
<evidence type="ECO:0000256" key="5">
    <source>
        <dbReference type="ARBA" id="ARBA00022771"/>
    </source>
</evidence>
<evidence type="ECO:0000256" key="8">
    <source>
        <dbReference type="ARBA" id="ARBA00023163"/>
    </source>
</evidence>
<dbReference type="Pfam" id="PF00096">
    <property type="entry name" value="zf-C2H2"/>
    <property type="match status" value="3"/>
</dbReference>
<dbReference type="Proteomes" id="UP000295070">
    <property type="component" value="Chromosome 21"/>
</dbReference>
<dbReference type="SMART" id="SM00355">
    <property type="entry name" value="ZnF_C2H2"/>
    <property type="match status" value="5"/>
</dbReference>
<comment type="caution">
    <text evidence="13">The sequence shown here is derived from an EMBL/GenBank/DDBJ whole genome shotgun (WGS) entry which is preliminary data.</text>
</comment>
<feature type="domain" description="C2H2-type" evidence="12">
    <location>
        <begin position="408"/>
        <end position="435"/>
    </location>
</feature>
<evidence type="ECO:0000256" key="7">
    <source>
        <dbReference type="ARBA" id="ARBA00023015"/>
    </source>
</evidence>
<reference evidence="13 14" key="1">
    <citation type="submission" date="2019-01" db="EMBL/GenBank/DDBJ databases">
        <title>A chromosome-scale genome assembly of the yellow perch, Perca flavescens.</title>
        <authorList>
            <person name="Feron R."/>
            <person name="Morvezen R."/>
            <person name="Bestin A."/>
            <person name="Haffray P."/>
            <person name="Klopp C."/>
            <person name="Zahm M."/>
            <person name="Cabau C."/>
            <person name="Roques C."/>
            <person name="Donnadieu C."/>
            <person name="Bouchez O."/>
            <person name="Christie M."/>
            <person name="Larson W."/>
            <person name="Guiguen Y."/>
        </authorList>
    </citation>
    <scope>NUCLEOTIDE SEQUENCE [LARGE SCALE GENOMIC DNA]</scope>
    <source>
        <strain evidence="13">YP-PL-M2</strain>
        <tissue evidence="13">Blood</tissue>
    </source>
</reference>
<gene>
    <name evidence="13" type="ORF">EPR50_G00218790</name>
</gene>
<dbReference type="FunFam" id="3.30.160.60:FF:002343">
    <property type="entry name" value="Zinc finger protein 33A"/>
    <property type="match status" value="1"/>
</dbReference>
<evidence type="ECO:0000256" key="4">
    <source>
        <dbReference type="ARBA" id="ARBA00022737"/>
    </source>
</evidence>
<dbReference type="PROSITE" id="PS50157">
    <property type="entry name" value="ZINC_FINGER_C2H2_2"/>
    <property type="match status" value="5"/>
</dbReference>
<dbReference type="InterPro" id="IPR036236">
    <property type="entry name" value="Znf_C2H2_sf"/>
</dbReference>